<accession>A0A2I1DMQ7</accession>
<dbReference type="InterPro" id="IPR006674">
    <property type="entry name" value="HD_domain"/>
</dbReference>
<dbReference type="PROSITE" id="PS51671">
    <property type="entry name" value="ACT"/>
    <property type="match status" value="2"/>
</dbReference>
<dbReference type="Pfam" id="PF01966">
    <property type="entry name" value="HD"/>
    <property type="match status" value="1"/>
</dbReference>
<dbReference type="InParanoid" id="A0A2I1DMQ7"/>
<evidence type="ECO:0000259" key="9">
    <source>
        <dbReference type="PROSITE" id="PS51831"/>
    </source>
</evidence>
<dbReference type="SUPFAM" id="SSF81301">
    <property type="entry name" value="Nucleotidyltransferase"/>
    <property type="match status" value="1"/>
</dbReference>
<comment type="similarity">
    <text evidence="7">Belongs to the GlnD family.</text>
</comment>
<dbReference type="RefSeq" id="WP_101537430.1">
    <property type="nucleotide sequence ID" value="NZ_MXAV01000023.1"/>
</dbReference>
<protein>
    <recommendedName>
        <fullName evidence="7">Bifunctional uridylyltransferase/uridylyl-removing enzyme</fullName>
        <shortName evidence="7">UTase/UR</shortName>
    </recommendedName>
    <alternativeName>
        <fullName evidence="7">Bifunctional [protein-PII] modification enzyme</fullName>
    </alternativeName>
    <alternativeName>
        <fullName evidence="7">Bifunctional nitrogen sensor protein</fullName>
    </alternativeName>
    <domain>
        <recommendedName>
            <fullName evidence="7">[Protein-PII] uridylyltransferase</fullName>
            <shortName evidence="7">PII uridylyltransferase</shortName>
            <shortName evidence="7">UTase</shortName>
            <ecNumber evidence="7">2.7.7.59</ecNumber>
        </recommendedName>
    </domain>
    <domain>
        <recommendedName>
            <fullName evidence="7">[Protein-PII]-UMP uridylyl-removing enzyme</fullName>
            <shortName evidence="7">UR</shortName>
            <ecNumber evidence="7">3.1.4.-</ecNumber>
        </recommendedName>
    </domain>
</protein>
<dbReference type="Proteomes" id="UP000234329">
    <property type="component" value="Unassembled WGS sequence"/>
</dbReference>
<dbReference type="CDD" id="cd04899">
    <property type="entry name" value="ACT_ACR-UUR-like_2"/>
    <property type="match status" value="1"/>
</dbReference>
<comment type="catalytic activity">
    <reaction evidence="7">
        <text>[protein-PII]-uridylyl-L-tyrosine + H2O = [protein-PII]-L-tyrosine + UMP + H(+)</text>
        <dbReference type="Rhea" id="RHEA:48600"/>
        <dbReference type="Rhea" id="RHEA-COMP:12147"/>
        <dbReference type="Rhea" id="RHEA-COMP:12148"/>
        <dbReference type="ChEBI" id="CHEBI:15377"/>
        <dbReference type="ChEBI" id="CHEBI:15378"/>
        <dbReference type="ChEBI" id="CHEBI:46858"/>
        <dbReference type="ChEBI" id="CHEBI:57865"/>
        <dbReference type="ChEBI" id="CHEBI:90602"/>
    </reaction>
</comment>
<dbReference type="InterPro" id="IPR005105">
    <property type="entry name" value="GlnD_Uridyltrans_N"/>
</dbReference>
<organism evidence="10 11">
    <name type="scientific">Acidithiobacillus marinus</name>
    <dbReference type="NCBI Taxonomy" id="187490"/>
    <lineage>
        <taxon>Bacteria</taxon>
        <taxon>Pseudomonadati</taxon>
        <taxon>Pseudomonadota</taxon>
        <taxon>Acidithiobacillia</taxon>
        <taxon>Acidithiobacillales</taxon>
        <taxon>Acidithiobacillaceae</taxon>
        <taxon>Acidithiobacillus</taxon>
    </lineage>
</organism>
<evidence type="ECO:0000256" key="1">
    <source>
        <dbReference type="ARBA" id="ARBA00022679"/>
    </source>
</evidence>
<sequence>MSASGATDALPTILESLKQERTHLLAGFSPRRNGRAFLRQHAALVDKILCRLWKQMETRLSLQDSPLCLIAVGGYGRGALFPGSDLDLLMLTPARLSPPVEDFLHQFLTALWDLQMVVGASVRSIPECLEQAREDLSIASTLLETRYLCGSLEHYAQLEQALRANPPWKPAVFFAAKLAEQESRHARCSDTAFHLEPNLKDGPGGLRDIHQLQWLTAAIFGDGSLSCLRRENLVNPDEYRQLLRAQAFLTRLRITLHIATARHEDRLRLDQQRQLAASFGYVDRPGRSPVEQLMQKLFRAFADILRISAIAQENIALQLAARSKTSSKQVKNPKAAVMLQANDPQLLQKILRLFRELAENPQGSTLDALTQRQLYNIRAQVHPRDLEQDPIARSELLSLLAQPEGAYHSLKIMQQCGILGRLIPAFARITGRIQHDLFHVYTVDQHTLFLIRNIGQLHRQEEQPMSALKQAWIQVDKPELLVLAGLFHDIGKGRGGDHSRIGGQEARRFTQRLHLSQRDSALIVWLVEQHLQMSTVSQRRDLEDPQVIQDFAQSMGDERHLAYLLLLTVADMRATNPDLWNDWKGQLLSTLYDATARELQQADRQGQDIPHIVRERQEIVLNSLPEEGQIRARVFWQHLSGAYFLRYNDYELLWHTQQILAHNTRKTLVAVRPHQPEGSEILIYGPDRPGLFQQITGALDRQSLNIIDARIDTSEDGRAIDTFLVIDNSHAFAQTAQANQDLAARLRAIIEGESESKPHFGLRHRDPRHRFFAQRPAEILIDNHALPRYTLLEVRAADQLGLLYRVGEALRSLQLNIHGAKVSTFGERVEDTFFILNERGRQLTESQRKTLTQTLQSMLNETLR</sequence>
<comment type="caution">
    <text evidence="10">The sequence shown here is derived from an EMBL/GenBank/DDBJ whole genome shotgun (WGS) entry which is preliminary data.</text>
</comment>
<dbReference type="Gene3D" id="1.10.3090.10">
    <property type="entry name" value="cca-adding enzyme, domain 2"/>
    <property type="match status" value="1"/>
</dbReference>
<dbReference type="Pfam" id="PF01842">
    <property type="entry name" value="ACT"/>
    <property type="match status" value="1"/>
</dbReference>
<dbReference type="PIRSF" id="PIRSF006288">
    <property type="entry name" value="PII_uridyltransf"/>
    <property type="match status" value="1"/>
</dbReference>
<evidence type="ECO:0000256" key="3">
    <source>
        <dbReference type="ARBA" id="ARBA00022737"/>
    </source>
</evidence>
<evidence type="ECO:0000313" key="10">
    <source>
        <dbReference type="EMBL" id="PKY11165.1"/>
    </source>
</evidence>
<dbReference type="InterPro" id="IPR045865">
    <property type="entry name" value="ACT-like_dom_sf"/>
</dbReference>
<dbReference type="PANTHER" id="PTHR47320">
    <property type="entry name" value="BIFUNCTIONAL URIDYLYLTRANSFERASE/URIDYLYL-REMOVING ENZYME"/>
    <property type="match status" value="1"/>
</dbReference>
<feature type="region of interest" description="Uridylyltransferase" evidence="7">
    <location>
        <begin position="1"/>
        <end position="327"/>
    </location>
</feature>
<name>A0A2I1DMQ7_9PROT</name>
<dbReference type="EC" id="2.7.7.59" evidence="7"/>
<comment type="function">
    <text evidence="7">Modifies, by uridylylation and deuridylylation, the PII regulatory proteins (GlnB and homologs), in response to the nitrogen status of the cell that GlnD senses through the glutamine level. Under low glutamine levels, catalyzes the conversion of the PII proteins and UTP to PII-UMP and PPi, while under higher glutamine levels, GlnD hydrolyzes PII-UMP to PII and UMP (deuridylylation). Thus, controls uridylylation state and activity of the PII proteins, and plays an important role in the regulation of nitrogen metabolism.</text>
</comment>
<keyword evidence="5 7" id="KW-0460">Magnesium</keyword>
<comment type="cofactor">
    <cofactor evidence="7">
        <name>Mg(2+)</name>
        <dbReference type="ChEBI" id="CHEBI:18420"/>
    </cofactor>
</comment>
<comment type="domain">
    <text evidence="7">Has four distinct domains: an N-terminal nucleotidyltransferase (NT) domain responsible for UTase activity, a central HD domain that encodes UR activity, and two C-terminal ACT domains that seem to have a role in glutamine sensing.</text>
</comment>
<keyword evidence="3" id="KW-0677">Repeat</keyword>
<dbReference type="PANTHER" id="PTHR47320:SF1">
    <property type="entry name" value="BIFUNCTIONAL URIDYLYLTRANSFERASE_URIDYLYL-REMOVING ENZYME"/>
    <property type="match status" value="1"/>
</dbReference>
<dbReference type="InterPro" id="IPR002912">
    <property type="entry name" value="ACT_dom"/>
</dbReference>
<dbReference type="Pfam" id="PF08335">
    <property type="entry name" value="GlnD_UR_UTase"/>
    <property type="match status" value="1"/>
</dbReference>
<feature type="domain" description="ACT" evidence="8">
    <location>
        <begin position="680"/>
        <end position="764"/>
    </location>
</feature>
<dbReference type="EC" id="3.1.4.-" evidence="7"/>
<reference evidence="10 11" key="1">
    <citation type="submission" date="2017-03" db="EMBL/GenBank/DDBJ databases">
        <title>Draft genime sequence of the acidophilic sulfur-oxidizing bacterium Acidithiobacillus sp. SH, isolated from seawater.</title>
        <authorList>
            <person name="Sharmin S."/>
            <person name="Tokuhisa M."/>
            <person name="Kanao T."/>
            <person name="Kamimura K."/>
        </authorList>
    </citation>
    <scope>NUCLEOTIDE SEQUENCE [LARGE SCALE GENOMIC DNA]</scope>
    <source>
        <strain evidence="10 11">SH</strain>
    </source>
</reference>
<dbReference type="PROSITE" id="PS51831">
    <property type="entry name" value="HD"/>
    <property type="match status" value="1"/>
</dbReference>
<dbReference type="GO" id="GO:0006808">
    <property type="term" value="P:regulation of nitrogen utilization"/>
    <property type="evidence" value="ECO:0007669"/>
    <property type="project" value="UniProtKB-UniRule"/>
</dbReference>
<dbReference type="SUPFAM" id="SSF55021">
    <property type="entry name" value="ACT-like"/>
    <property type="match status" value="2"/>
</dbReference>
<dbReference type="CDD" id="cd00077">
    <property type="entry name" value="HDc"/>
    <property type="match status" value="1"/>
</dbReference>
<dbReference type="Gene3D" id="3.30.70.260">
    <property type="match status" value="1"/>
</dbReference>
<dbReference type="InterPro" id="IPR013546">
    <property type="entry name" value="PII_UdlTrfase/GS_AdlTrfase"/>
</dbReference>
<dbReference type="Pfam" id="PF03445">
    <property type="entry name" value="DUF294"/>
    <property type="match status" value="1"/>
</dbReference>
<dbReference type="NCBIfam" id="TIGR01693">
    <property type="entry name" value="UTase_glnD"/>
    <property type="match status" value="1"/>
</dbReference>
<dbReference type="CDD" id="cd04900">
    <property type="entry name" value="ACT_UUR-like_1"/>
    <property type="match status" value="1"/>
</dbReference>
<evidence type="ECO:0000256" key="5">
    <source>
        <dbReference type="ARBA" id="ARBA00022842"/>
    </source>
</evidence>
<dbReference type="SMART" id="SM00471">
    <property type="entry name" value="HDc"/>
    <property type="match status" value="1"/>
</dbReference>
<comment type="catalytic activity">
    <reaction evidence="7">
        <text>[protein-PII]-L-tyrosine + UTP = [protein-PII]-uridylyl-L-tyrosine + diphosphate</text>
        <dbReference type="Rhea" id="RHEA:13673"/>
        <dbReference type="Rhea" id="RHEA-COMP:12147"/>
        <dbReference type="Rhea" id="RHEA-COMP:12148"/>
        <dbReference type="ChEBI" id="CHEBI:33019"/>
        <dbReference type="ChEBI" id="CHEBI:46398"/>
        <dbReference type="ChEBI" id="CHEBI:46858"/>
        <dbReference type="ChEBI" id="CHEBI:90602"/>
        <dbReference type="EC" id="2.7.7.59"/>
    </reaction>
</comment>
<dbReference type="CDD" id="cd05401">
    <property type="entry name" value="NT_GlnE_GlnD_like"/>
    <property type="match status" value="1"/>
</dbReference>
<comment type="activity regulation">
    <text evidence="7">Uridylyltransferase (UTase) activity is inhibited by glutamine, while glutamine activates uridylyl-removing (UR) activity.</text>
</comment>
<dbReference type="OrthoDB" id="5287182at2"/>
<dbReference type="SUPFAM" id="SSF81593">
    <property type="entry name" value="Nucleotidyltransferase substrate binding subunit/domain"/>
    <property type="match status" value="1"/>
</dbReference>
<evidence type="ECO:0000256" key="6">
    <source>
        <dbReference type="ARBA" id="ARBA00023268"/>
    </source>
</evidence>
<dbReference type="InterPro" id="IPR043519">
    <property type="entry name" value="NT_sf"/>
</dbReference>
<dbReference type="InterPro" id="IPR003607">
    <property type="entry name" value="HD/PDEase_dom"/>
</dbReference>
<keyword evidence="6 7" id="KW-0511">Multifunctional enzyme</keyword>
<dbReference type="GO" id="GO:0008773">
    <property type="term" value="F:[protein-PII] uridylyltransferase activity"/>
    <property type="evidence" value="ECO:0007669"/>
    <property type="project" value="UniProtKB-UniRule"/>
</dbReference>
<keyword evidence="4 7" id="KW-0378">Hydrolase</keyword>
<comment type="caution">
    <text evidence="7">Lacks conserved residue(s) required for the propagation of feature annotation.</text>
</comment>
<dbReference type="Gene3D" id="1.20.120.330">
    <property type="entry name" value="Nucleotidyltransferases domain 2"/>
    <property type="match status" value="1"/>
</dbReference>
<dbReference type="SUPFAM" id="SSF81891">
    <property type="entry name" value="Poly A polymerase C-terminal region-like"/>
    <property type="match status" value="1"/>
</dbReference>
<feature type="domain" description="HD" evidence="9">
    <location>
        <begin position="443"/>
        <end position="564"/>
    </location>
</feature>
<dbReference type="EMBL" id="MXAV01000023">
    <property type="protein sequence ID" value="PKY11165.1"/>
    <property type="molecule type" value="Genomic_DNA"/>
</dbReference>
<dbReference type="InterPro" id="IPR010043">
    <property type="entry name" value="UTase/UR"/>
</dbReference>
<dbReference type="FunCoup" id="A0A2I1DMQ7">
    <property type="interactions" value="234"/>
</dbReference>
<dbReference type="GO" id="GO:0008081">
    <property type="term" value="F:phosphoric diester hydrolase activity"/>
    <property type="evidence" value="ECO:0007669"/>
    <property type="project" value="UniProtKB-UniRule"/>
</dbReference>
<evidence type="ECO:0000256" key="4">
    <source>
        <dbReference type="ARBA" id="ARBA00022801"/>
    </source>
</evidence>
<keyword evidence="11" id="KW-1185">Reference proteome</keyword>
<dbReference type="HAMAP" id="MF_00277">
    <property type="entry name" value="PII_uridylyl_transf"/>
    <property type="match status" value="1"/>
</dbReference>
<gene>
    <name evidence="7" type="primary">glnD</name>
    <name evidence="10" type="ORF">B1757_05830</name>
</gene>
<evidence type="ECO:0000259" key="8">
    <source>
        <dbReference type="PROSITE" id="PS51671"/>
    </source>
</evidence>
<dbReference type="AlphaFoldDB" id="A0A2I1DMQ7"/>
<evidence type="ECO:0000256" key="2">
    <source>
        <dbReference type="ARBA" id="ARBA00022695"/>
    </source>
</evidence>
<proteinExistence type="inferred from homology"/>
<dbReference type="Pfam" id="PF24931">
    <property type="entry name" value="ACT_ACR9_3rd"/>
    <property type="match status" value="1"/>
</dbReference>
<evidence type="ECO:0000256" key="7">
    <source>
        <dbReference type="HAMAP-Rule" id="MF_00277"/>
    </source>
</evidence>
<evidence type="ECO:0000313" key="11">
    <source>
        <dbReference type="Proteomes" id="UP000234329"/>
    </source>
</evidence>
<keyword evidence="2 7" id="KW-0548">Nucleotidyltransferase</keyword>
<feature type="domain" description="ACT" evidence="8">
    <location>
        <begin position="791"/>
        <end position="864"/>
    </location>
</feature>
<keyword evidence="1 7" id="KW-0808">Transferase</keyword>